<comment type="caution">
    <text evidence="1">The sequence shown here is derived from an EMBL/GenBank/DDBJ whole genome shotgun (WGS) entry which is preliminary data.</text>
</comment>
<organism evidence="1 2">
    <name type="scientific">Pseudoalteromonas arctica</name>
    <dbReference type="NCBI Taxonomy" id="394751"/>
    <lineage>
        <taxon>Bacteria</taxon>
        <taxon>Pseudomonadati</taxon>
        <taxon>Pseudomonadota</taxon>
        <taxon>Gammaproteobacteria</taxon>
        <taxon>Alteromonadales</taxon>
        <taxon>Pseudoalteromonadaceae</taxon>
        <taxon>Pseudoalteromonas</taxon>
    </lineage>
</organism>
<proteinExistence type="predicted"/>
<dbReference type="EMBL" id="JABBCX010000014">
    <property type="protein sequence ID" value="NMF50196.1"/>
    <property type="molecule type" value="Genomic_DNA"/>
</dbReference>
<dbReference type="AlphaFoldDB" id="A0A7X9U9P7"/>
<accession>A0A7X9U9P7</accession>
<gene>
    <name evidence="1" type="ORF">HHL01_18755</name>
</gene>
<sequence length="397" mass="44430">MQMLTKDPVNLNYPPLFEQPHNEPENSEPVVTFSYLSRAQLCKLPKALQRQLQDNLFGALDKHQAARLRDDTKCQYWAKDKEWKKVPYSLFKQATTRLAVYPKQTQAPTKYSGAVNNGSITSSQTALQNNTFINNTVMTPSTSAFINSQSAAQNSPQFINQQSYNQKPKKAAQPIQQHAPAVRIYKPELNSTMLLKASHTVRQNFTTHVLSAAETVEQLAQQYTGYKNANLIYDYNLGYSERKPAKAGTSLTVPNGWKLNIEGSCSNSRSVVIQWQGPTSGQTTLQLEKKRPDEVSFWQHYAEVKPGVYNVTVTASGATDTTTFTVEQPTLAYEIELLDEAGEPQANMGYKIRLRNGHIITGQLDQNGYANVSGPDFENAKVSFFELDSEDWSVGKV</sequence>
<evidence type="ECO:0000313" key="1">
    <source>
        <dbReference type="EMBL" id="NMF50196.1"/>
    </source>
</evidence>
<evidence type="ECO:0000313" key="2">
    <source>
        <dbReference type="Proteomes" id="UP000519126"/>
    </source>
</evidence>
<reference evidence="1 2" key="1">
    <citation type="submission" date="2020-04" db="EMBL/GenBank/DDBJ databases">
        <title>Genome Sequencing and Assembley of Pseudoalteromonas artica.</title>
        <authorList>
            <person name="Akerly B."/>
            <person name="Cook G."/>
        </authorList>
    </citation>
    <scope>NUCLEOTIDE SEQUENCE [LARGE SCALE GENOMIC DNA]</scope>
    <source>
        <strain evidence="1 2">NEC-BIFX-0059</strain>
    </source>
</reference>
<protein>
    <submittedName>
        <fullName evidence="1">Uncharacterized protein</fullName>
    </submittedName>
</protein>
<dbReference type="Proteomes" id="UP000519126">
    <property type="component" value="Unassembled WGS sequence"/>
</dbReference>
<name>A0A7X9U9P7_9GAMM</name>